<keyword evidence="3" id="KW-0482">Metalloprotease</keyword>
<reference evidence="3 4" key="1">
    <citation type="submission" date="2019-03" db="EMBL/GenBank/DDBJ databases">
        <title>Draft genome sequences of novel Actinobacteria.</title>
        <authorList>
            <person name="Sahin N."/>
            <person name="Ay H."/>
            <person name="Saygin H."/>
        </authorList>
    </citation>
    <scope>NUCLEOTIDE SEQUENCE [LARGE SCALE GENOMIC DNA]</scope>
    <source>
        <strain evidence="3 4">6K102</strain>
    </source>
</reference>
<protein>
    <submittedName>
        <fullName evidence="3">CPBP family intramembrane metalloprotease</fullName>
    </submittedName>
</protein>
<dbReference type="GO" id="GO:0004175">
    <property type="term" value="F:endopeptidase activity"/>
    <property type="evidence" value="ECO:0007669"/>
    <property type="project" value="UniProtKB-ARBA"/>
</dbReference>
<keyword evidence="1" id="KW-1133">Transmembrane helix</keyword>
<feature type="transmembrane region" description="Helical" evidence="1">
    <location>
        <begin position="75"/>
        <end position="94"/>
    </location>
</feature>
<feature type="transmembrane region" description="Helical" evidence="1">
    <location>
        <begin position="33"/>
        <end position="55"/>
    </location>
</feature>
<evidence type="ECO:0000256" key="1">
    <source>
        <dbReference type="SAM" id="Phobius"/>
    </source>
</evidence>
<dbReference type="GO" id="GO:0006508">
    <property type="term" value="P:proteolysis"/>
    <property type="evidence" value="ECO:0007669"/>
    <property type="project" value="UniProtKB-KW"/>
</dbReference>
<evidence type="ECO:0000313" key="4">
    <source>
        <dbReference type="Proteomes" id="UP000295136"/>
    </source>
</evidence>
<dbReference type="AlphaFoldDB" id="A0A4R5FJ17"/>
<organism evidence="3 4">
    <name type="scientific">Nonomuraea mesophila</name>
    <dbReference type="NCBI Taxonomy" id="2530382"/>
    <lineage>
        <taxon>Bacteria</taxon>
        <taxon>Bacillati</taxon>
        <taxon>Actinomycetota</taxon>
        <taxon>Actinomycetes</taxon>
        <taxon>Streptosporangiales</taxon>
        <taxon>Streptosporangiaceae</taxon>
        <taxon>Nonomuraea</taxon>
    </lineage>
</organism>
<dbReference type="InterPro" id="IPR003675">
    <property type="entry name" value="Rce1/LyrA-like_dom"/>
</dbReference>
<keyword evidence="4" id="KW-1185">Reference proteome</keyword>
<feature type="transmembrane region" description="Helical" evidence="1">
    <location>
        <begin position="228"/>
        <end position="245"/>
    </location>
</feature>
<dbReference type="GO" id="GO:0008237">
    <property type="term" value="F:metallopeptidase activity"/>
    <property type="evidence" value="ECO:0007669"/>
    <property type="project" value="UniProtKB-KW"/>
</dbReference>
<feature type="domain" description="CAAX prenyl protease 2/Lysostaphin resistance protein A-like" evidence="2">
    <location>
        <begin position="144"/>
        <end position="237"/>
    </location>
</feature>
<dbReference type="RefSeq" id="WP_132631499.1">
    <property type="nucleotide sequence ID" value="NZ_SMLD01000042.1"/>
</dbReference>
<dbReference type="Proteomes" id="UP000295136">
    <property type="component" value="Unassembled WGS sequence"/>
</dbReference>
<dbReference type="Pfam" id="PF02517">
    <property type="entry name" value="Rce1-like"/>
    <property type="match status" value="1"/>
</dbReference>
<feature type="transmembrane region" description="Helical" evidence="1">
    <location>
        <begin position="6"/>
        <end position="26"/>
    </location>
</feature>
<evidence type="ECO:0000259" key="2">
    <source>
        <dbReference type="Pfam" id="PF02517"/>
    </source>
</evidence>
<keyword evidence="3" id="KW-0645">Protease</keyword>
<gene>
    <name evidence="3" type="ORF">E1295_18135</name>
</gene>
<comment type="caution">
    <text evidence="3">The sequence shown here is derived from an EMBL/GenBank/DDBJ whole genome shotgun (WGS) entry which is preliminary data.</text>
</comment>
<keyword evidence="1" id="KW-0812">Transmembrane</keyword>
<evidence type="ECO:0000313" key="3">
    <source>
        <dbReference type="EMBL" id="TDE51524.1"/>
    </source>
</evidence>
<keyword evidence="1" id="KW-0472">Membrane</keyword>
<keyword evidence="3" id="KW-0378">Hydrolase</keyword>
<sequence length="246" mass="25886">MLSGLLAYGVRILPGLLLIAACYLLARRERDPLLRVMVLVLGFVLIRDAMTPLGFWRLGAVGAVPWLRFTDHAGILLLFGLGTLALTAGVLRLDGELRALVRWGRLTPVTLAWGVGGGVLAAAPILLLSLPTPMAARGGAVAVTLLPVLLAFSLAGNLAEEVLFRGFLQGRLEQHNDAVRAAVLSALLFAACHAFLASTVTDVGWPLLAFTLYEGLICAFLRLRGGVIAAALAHGLAIFLLAGALV</sequence>
<feature type="transmembrane region" description="Helical" evidence="1">
    <location>
        <begin position="139"/>
        <end position="158"/>
    </location>
</feature>
<feature type="transmembrane region" description="Helical" evidence="1">
    <location>
        <begin position="106"/>
        <end position="127"/>
    </location>
</feature>
<accession>A0A4R5FJ17</accession>
<dbReference type="GO" id="GO:0080120">
    <property type="term" value="P:CAAX-box protein maturation"/>
    <property type="evidence" value="ECO:0007669"/>
    <property type="project" value="UniProtKB-ARBA"/>
</dbReference>
<feature type="transmembrane region" description="Helical" evidence="1">
    <location>
        <begin position="178"/>
        <end position="197"/>
    </location>
</feature>
<name>A0A4R5FJ17_9ACTN</name>
<dbReference type="EMBL" id="SMLD01000042">
    <property type="protein sequence ID" value="TDE51524.1"/>
    <property type="molecule type" value="Genomic_DNA"/>
</dbReference>
<proteinExistence type="predicted"/>